<dbReference type="EMBL" id="CAEZYQ010000011">
    <property type="protein sequence ID" value="CAB4745607.1"/>
    <property type="molecule type" value="Genomic_DNA"/>
</dbReference>
<evidence type="ECO:0000313" key="1">
    <source>
        <dbReference type="EMBL" id="CAB4745607.1"/>
    </source>
</evidence>
<proteinExistence type="predicted"/>
<reference evidence="1" key="1">
    <citation type="submission" date="2020-05" db="EMBL/GenBank/DDBJ databases">
        <authorList>
            <person name="Chiriac C."/>
            <person name="Salcher M."/>
            <person name="Ghai R."/>
            <person name="Kavagutti S V."/>
        </authorList>
    </citation>
    <scope>NUCLEOTIDE SEQUENCE</scope>
</reference>
<dbReference type="AlphaFoldDB" id="A0A6J6TFZ2"/>
<sequence>MAWEEQVFELLEDLEQQAEALYDAERGPELADRVRAEYAAVTLASRLAASVGGPVELDVQGVGRLAGQLDRVAAGWVSLEVAGTEWVVRTAAVVEVRRASERALPEVAWSPLGRLGVGSALRRLADAGEPCWWHRLDGGRVEGVPVRVGADFVELRTGREGRTVLVALDALAAVARVG</sequence>
<name>A0A6J6TFZ2_9ZZZZ</name>
<gene>
    <name evidence="1" type="ORF">UFOPK2761_01636</name>
</gene>
<accession>A0A6J6TFZ2</accession>
<protein>
    <submittedName>
        <fullName evidence="1">Unannotated protein</fullName>
    </submittedName>
</protein>
<organism evidence="1">
    <name type="scientific">freshwater metagenome</name>
    <dbReference type="NCBI Taxonomy" id="449393"/>
    <lineage>
        <taxon>unclassified sequences</taxon>
        <taxon>metagenomes</taxon>
        <taxon>ecological metagenomes</taxon>
    </lineage>
</organism>